<proteinExistence type="predicted"/>
<dbReference type="PROSITE" id="PS00893">
    <property type="entry name" value="NUDIX_BOX"/>
    <property type="match status" value="1"/>
</dbReference>
<feature type="domain" description="Nudix hydrolase" evidence="3">
    <location>
        <begin position="19"/>
        <end position="153"/>
    </location>
</feature>
<dbReference type="Pfam" id="PF00293">
    <property type="entry name" value="NUDIX"/>
    <property type="match status" value="1"/>
</dbReference>
<accession>A0ABU8ZQT7</accession>
<keyword evidence="2" id="KW-0378">Hydrolase</keyword>
<evidence type="ECO:0000313" key="4">
    <source>
        <dbReference type="EMBL" id="MEK0306827.1"/>
    </source>
</evidence>
<name>A0ABU8ZQT7_9BIFI</name>
<comment type="cofactor">
    <cofactor evidence="1">
        <name>Mg(2+)</name>
        <dbReference type="ChEBI" id="CHEBI:18420"/>
    </cofactor>
</comment>
<dbReference type="InterPro" id="IPR015797">
    <property type="entry name" value="NUDIX_hydrolase-like_dom_sf"/>
</dbReference>
<dbReference type="RefSeq" id="WP_340469386.1">
    <property type="nucleotide sequence ID" value="NZ_JBANBB010000001.1"/>
</dbReference>
<keyword evidence="5" id="KW-1185">Reference proteome</keyword>
<dbReference type="Gene3D" id="3.90.79.10">
    <property type="entry name" value="Nucleoside Triphosphate Pyrophosphohydrolase"/>
    <property type="match status" value="1"/>
</dbReference>
<evidence type="ECO:0000256" key="1">
    <source>
        <dbReference type="ARBA" id="ARBA00001946"/>
    </source>
</evidence>
<comment type="caution">
    <text evidence="4">The sequence shown here is derived from an EMBL/GenBank/DDBJ whole genome shotgun (WGS) entry which is preliminary data.</text>
</comment>
<dbReference type="InterPro" id="IPR000086">
    <property type="entry name" value="NUDIX_hydrolase_dom"/>
</dbReference>
<dbReference type="PANTHER" id="PTHR43046:SF16">
    <property type="entry name" value="ADP-RIBOSE PYROPHOSPHATASE YJHB-RELATED"/>
    <property type="match status" value="1"/>
</dbReference>
<dbReference type="PROSITE" id="PS51462">
    <property type="entry name" value="NUDIX"/>
    <property type="match status" value="1"/>
</dbReference>
<gene>
    <name evidence="4" type="ORF">V8P97_05040</name>
</gene>
<dbReference type="EMBL" id="JBANBB010000001">
    <property type="protein sequence ID" value="MEK0306827.1"/>
    <property type="molecule type" value="Genomic_DNA"/>
</dbReference>
<organism evidence="4 5">
    <name type="scientific">Bifidobacterium favimelis</name>
    <dbReference type="NCBI Taxonomy" id="3122979"/>
    <lineage>
        <taxon>Bacteria</taxon>
        <taxon>Bacillati</taxon>
        <taxon>Actinomycetota</taxon>
        <taxon>Actinomycetes</taxon>
        <taxon>Bifidobacteriales</taxon>
        <taxon>Bifidobacteriaceae</taxon>
        <taxon>Bifidobacterium</taxon>
    </lineage>
</organism>
<dbReference type="InterPro" id="IPR020084">
    <property type="entry name" value="NUDIX_hydrolase_CS"/>
</dbReference>
<dbReference type="PANTHER" id="PTHR43046">
    <property type="entry name" value="GDP-MANNOSE MANNOSYL HYDROLASE"/>
    <property type="match status" value="1"/>
</dbReference>
<protein>
    <submittedName>
        <fullName evidence="4">NUDIX domain-containing protein</fullName>
    </submittedName>
</protein>
<sequence length="177" mass="19798">MTTPDFILKLRRSIGHDLLWLSGVSAYVEDGRGRLLLGRRSDSGQWAMVCGINEPGEQPADTAAREVKEETGVDVLVTDLVAVTSSTEPVVYDNGDQTMFMDHLFICRPDPYGNQDPFVNDDESLSVGWFQPKELPQPLAWSTVEQIARIHRYRERSEDGDNHALFMFEGIEGPAVS</sequence>
<evidence type="ECO:0000313" key="5">
    <source>
        <dbReference type="Proteomes" id="UP001373159"/>
    </source>
</evidence>
<dbReference type="SUPFAM" id="SSF55811">
    <property type="entry name" value="Nudix"/>
    <property type="match status" value="1"/>
</dbReference>
<reference evidence="4 5" key="1">
    <citation type="submission" date="2024-02" db="EMBL/GenBank/DDBJ databases">
        <title>Bifidobacterium honeyensis sp. nov., isolated from the comb honey.</title>
        <authorList>
            <person name="Liu W."/>
            <person name="Li Y."/>
        </authorList>
    </citation>
    <scope>NUCLEOTIDE SEQUENCE [LARGE SCALE GENOMIC DNA]</scope>
    <source>
        <strain evidence="4 5">IMAU50988</strain>
    </source>
</reference>
<evidence type="ECO:0000256" key="2">
    <source>
        <dbReference type="ARBA" id="ARBA00022801"/>
    </source>
</evidence>
<dbReference type="CDD" id="cd18879">
    <property type="entry name" value="NUDIX_Hydrolase"/>
    <property type="match status" value="1"/>
</dbReference>
<dbReference type="Proteomes" id="UP001373159">
    <property type="component" value="Unassembled WGS sequence"/>
</dbReference>
<evidence type="ECO:0000259" key="3">
    <source>
        <dbReference type="PROSITE" id="PS51462"/>
    </source>
</evidence>